<reference evidence="1" key="3">
    <citation type="submission" date="2023-03" db="UniProtKB">
        <authorList>
            <consortium name="EnsemblPlants"/>
        </authorList>
    </citation>
    <scope>IDENTIFICATION</scope>
    <source>
        <strain evidence="1">cv. Chiifu-401-42</strain>
    </source>
</reference>
<name>M4FCV3_BRACM</name>
<reference evidence="2" key="1">
    <citation type="journal article" date="2011" name="Nat. Genet.">
        <title>The genome of the mesopolyploid crop species Brassica rapa.</title>
        <authorList>
            <consortium name="Brassica rapa Genome Sequencing Project Consortium"/>
            <person name="Wang X."/>
            <person name="Wang H."/>
            <person name="Wang J."/>
            <person name="Sun R."/>
            <person name="Wu J."/>
            <person name="Liu S."/>
            <person name="Bai Y."/>
            <person name="Mun J.H."/>
            <person name="Bancroft I."/>
            <person name="Cheng F."/>
            <person name="Huang S."/>
            <person name="Li X."/>
            <person name="Hua W."/>
            <person name="Wang J."/>
            <person name="Wang X."/>
            <person name="Freeling M."/>
            <person name="Pires J.C."/>
            <person name="Paterson A.H."/>
            <person name="Chalhoub B."/>
            <person name="Wang B."/>
            <person name="Hayward A."/>
            <person name="Sharpe A.G."/>
            <person name="Park B.S."/>
            <person name="Weisshaar B."/>
            <person name="Liu B."/>
            <person name="Li B."/>
            <person name="Liu B."/>
            <person name="Tong C."/>
            <person name="Song C."/>
            <person name="Duran C."/>
            <person name="Peng C."/>
            <person name="Geng C."/>
            <person name="Koh C."/>
            <person name="Lin C."/>
            <person name="Edwards D."/>
            <person name="Mu D."/>
            <person name="Shen D."/>
            <person name="Soumpourou E."/>
            <person name="Li F."/>
            <person name="Fraser F."/>
            <person name="Conant G."/>
            <person name="Lassalle G."/>
            <person name="King G.J."/>
            <person name="Bonnema G."/>
            <person name="Tang H."/>
            <person name="Wang H."/>
            <person name="Belcram H."/>
            <person name="Zhou H."/>
            <person name="Hirakawa H."/>
            <person name="Abe H."/>
            <person name="Guo H."/>
            <person name="Wang H."/>
            <person name="Jin H."/>
            <person name="Parkin I.A."/>
            <person name="Batley J."/>
            <person name="Kim J.S."/>
            <person name="Just J."/>
            <person name="Li J."/>
            <person name="Xu J."/>
            <person name="Deng J."/>
            <person name="Kim J.A."/>
            <person name="Li J."/>
            <person name="Yu J."/>
            <person name="Meng J."/>
            <person name="Wang J."/>
            <person name="Min J."/>
            <person name="Poulain J."/>
            <person name="Wang J."/>
            <person name="Hatakeyama K."/>
            <person name="Wu K."/>
            <person name="Wang L."/>
            <person name="Fang L."/>
            <person name="Trick M."/>
            <person name="Links M.G."/>
            <person name="Zhao M."/>
            <person name="Jin M."/>
            <person name="Ramchiary N."/>
            <person name="Drou N."/>
            <person name="Berkman P.J."/>
            <person name="Cai Q."/>
            <person name="Huang Q."/>
            <person name="Li R."/>
            <person name="Tabata S."/>
            <person name="Cheng S."/>
            <person name="Zhang S."/>
            <person name="Zhang S."/>
            <person name="Huang S."/>
            <person name="Sato S."/>
            <person name="Sun S."/>
            <person name="Kwon S.J."/>
            <person name="Choi S.R."/>
            <person name="Lee T.H."/>
            <person name="Fan W."/>
            <person name="Zhao X."/>
            <person name="Tan X."/>
            <person name="Xu X."/>
            <person name="Wang Y."/>
            <person name="Qiu Y."/>
            <person name="Yin Y."/>
            <person name="Li Y."/>
            <person name="Du Y."/>
            <person name="Liao Y."/>
            <person name="Lim Y."/>
            <person name="Narusaka Y."/>
            <person name="Wang Y."/>
            <person name="Wang Z."/>
            <person name="Li Z."/>
            <person name="Wang Z."/>
            <person name="Xiong Z."/>
            <person name="Zhang Z."/>
        </authorList>
    </citation>
    <scope>NUCLEOTIDE SEQUENCE [LARGE SCALE GENOMIC DNA]</scope>
    <source>
        <strain evidence="2">cv. Chiifu-401-42</strain>
    </source>
</reference>
<protein>
    <submittedName>
        <fullName evidence="1">Uncharacterized protein</fullName>
    </submittedName>
</protein>
<sequence length="328" mass="37746">MDSDKIVEVEIGSVHEVSLVEHAVEKDEDHGYIKKMESMIEKVLKIQQKTNAYLKLRLDVLYKELNRKLETLDAHVMMLDAQVSLTAEAVKKQEALVKGKDVESSSYWCRPTSTAEHRSTSSAEHRSTPLLGSDKTVQIQSYSDFTARHPHRPTLARVKRDSIDRQQNTASRNPYQTAVCLKKTEKISQQSAEAREQKQTVSIDDIYQVSIDTKQTDMNLPWEGRNERRNSRFHKRAKRVPKDMSFEDAYHKYRLGNFFRESSETDKDIELLFNKVSRKPKRTLKKEQDPGKFLIPCSIHSHHLPNALCDTGSTVSIIVTPPIVDNRK</sequence>
<dbReference type="Proteomes" id="UP000011750">
    <property type="component" value="Unassembled WGS sequence"/>
</dbReference>
<dbReference type="EnsemblPlants" id="Bra038922.1">
    <property type="protein sequence ID" value="Bra038922.1-P"/>
    <property type="gene ID" value="Bra038922"/>
</dbReference>
<keyword evidence="2" id="KW-1185">Reference proteome</keyword>
<dbReference type="AlphaFoldDB" id="M4FCV3"/>
<evidence type="ECO:0000313" key="2">
    <source>
        <dbReference type="Proteomes" id="UP000011750"/>
    </source>
</evidence>
<evidence type="ECO:0000313" key="1">
    <source>
        <dbReference type="EnsemblPlants" id="Bra038922.1-P"/>
    </source>
</evidence>
<dbReference type="Gramene" id="Bra038922.1">
    <property type="protein sequence ID" value="Bra038922.1-P"/>
    <property type="gene ID" value="Bra038922"/>
</dbReference>
<dbReference type="STRING" id="51351.M4FCV3"/>
<organism evidence="1 2">
    <name type="scientific">Brassica campestris</name>
    <name type="common">Field mustard</name>
    <dbReference type="NCBI Taxonomy" id="3711"/>
    <lineage>
        <taxon>Eukaryota</taxon>
        <taxon>Viridiplantae</taxon>
        <taxon>Streptophyta</taxon>
        <taxon>Embryophyta</taxon>
        <taxon>Tracheophyta</taxon>
        <taxon>Spermatophyta</taxon>
        <taxon>Magnoliopsida</taxon>
        <taxon>eudicotyledons</taxon>
        <taxon>Gunneridae</taxon>
        <taxon>Pentapetalae</taxon>
        <taxon>rosids</taxon>
        <taxon>malvids</taxon>
        <taxon>Brassicales</taxon>
        <taxon>Brassicaceae</taxon>
        <taxon>Brassiceae</taxon>
        <taxon>Brassica</taxon>
    </lineage>
</organism>
<accession>M4FCV3</accession>
<dbReference type="InParanoid" id="M4FCV3"/>
<proteinExistence type="predicted"/>
<dbReference type="HOGENOM" id="CLU_848241_0_0_1"/>
<reference evidence="2" key="2">
    <citation type="journal article" date="2018" name="Hortic Res">
        <title>Improved Brassica rapa reference genome by single-molecule sequencing and chromosome conformation capture technologies.</title>
        <authorList>
            <person name="Zhang L."/>
            <person name="Cai X."/>
            <person name="Wu J."/>
            <person name="Liu M."/>
            <person name="Grob S."/>
            <person name="Cheng F."/>
            <person name="Liang J."/>
            <person name="Cai C."/>
            <person name="Liu Z."/>
            <person name="Liu B."/>
            <person name="Wang F."/>
            <person name="Li S."/>
            <person name="Liu F."/>
            <person name="Li X."/>
            <person name="Cheng L."/>
            <person name="Yang W."/>
            <person name="Li M.H."/>
            <person name="Grossniklaus U."/>
            <person name="Zheng H."/>
            <person name="Wang X."/>
        </authorList>
    </citation>
    <scope>NUCLEOTIDE SEQUENCE [LARGE SCALE GENOMIC DNA]</scope>
    <source>
        <strain evidence="2">cv. Chiifu-401-42</strain>
    </source>
</reference>